<dbReference type="Proteomes" id="UP000786185">
    <property type="component" value="Unassembled WGS sequence"/>
</dbReference>
<accession>A0AAW4BL55</accession>
<evidence type="ECO:0000313" key="3">
    <source>
        <dbReference type="Proteomes" id="UP000786185"/>
    </source>
</evidence>
<dbReference type="AlphaFoldDB" id="A0AAW4BL55"/>
<comment type="caution">
    <text evidence="2">The sequence shown here is derived from an EMBL/GenBank/DDBJ whole genome shotgun (WGS) entry which is preliminary data.</text>
</comment>
<evidence type="ECO:0000313" key="2">
    <source>
        <dbReference type="EMBL" id="MBF4437408.1"/>
    </source>
</evidence>
<protein>
    <submittedName>
        <fullName evidence="2">Asparagine synthetase B</fullName>
    </submittedName>
</protein>
<name>A0AAW4BL55_VIBAN</name>
<proteinExistence type="predicted"/>
<dbReference type="SUPFAM" id="SSF52402">
    <property type="entry name" value="Adenine nucleotide alpha hydrolases-like"/>
    <property type="match status" value="1"/>
</dbReference>
<dbReference type="GO" id="GO:0004066">
    <property type="term" value="F:asparagine synthase (glutamine-hydrolyzing) activity"/>
    <property type="evidence" value="ECO:0007669"/>
    <property type="project" value="InterPro"/>
</dbReference>
<dbReference type="EMBL" id="SCLC01000926">
    <property type="protein sequence ID" value="MBF4437408.1"/>
    <property type="molecule type" value="Genomic_DNA"/>
</dbReference>
<sequence length="101" mass="11908">YLVSDDGVTKHVFREAMRGIMPDSHLDRKDKIGFATPESIWLLNMVDVIKGWITDAPELPFLDKSELLKEFQQVVEGNQSFDGRVWRWVNYLRWYTLMDMA</sequence>
<evidence type="ECO:0000259" key="1">
    <source>
        <dbReference type="Pfam" id="PF00733"/>
    </source>
</evidence>
<dbReference type="InterPro" id="IPR001962">
    <property type="entry name" value="Asn_synthase"/>
</dbReference>
<reference evidence="2" key="1">
    <citation type="journal article" date="2021" name="PeerJ">
        <title>Analysis of 44 Vibrio anguillarum genomes reveals high genetic diversity.</title>
        <authorList>
            <person name="Hansen M.J."/>
            <person name="Dalsgaard I."/>
        </authorList>
    </citation>
    <scope>NUCLEOTIDE SEQUENCE</scope>
    <source>
        <strain evidence="2">850617-1/1</strain>
    </source>
</reference>
<dbReference type="Pfam" id="PF00733">
    <property type="entry name" value="Asn_synthase"/>
    <property type="match status" value="1"/>
</dbReference>
<organism evidence="2 3">
    <name type="scientific">Vibrio anguillarum</name>
    <name type="common">Listonella anguillarum</name>
    <dbReference type="NCBI Taxonomy" id="55601"/>
    <lineage>
        <taxon>Bacteria</taxon>
        <taxon>Pseudomonadati</taxon>
        <taxon>Pseudomonadota</taxon>
        <taxon>Gammaproteobacteria</taxon>
        <taxon>Vibrionales</taxon>
        <taxon>Vibrionaceae</taxon>
        <taxon>Vibrio</taxon>
    </lineage>
</organism>
<dbReference type="GO" id="GO:0006529">
    <property type="term" value="P:asparagine biosynthetic process"/>
    <property type="evidence" value="ECO:0007669"/>
    <property type="project" value="InterPro"/>
</dbReference>
<gene>
    <name evidence="2" type="ORF">ERJ77_23575</name>
</gene>
<feature type="non-terminal residue" evidence="2">
    <location>
        <position position="1"/>
    </location>
</feature>
<feature type="domain" description="Asparagine synthetase" evidence="1">
    <location>
        <begin position="5"/>
        <end position="94"/>
    </location>
</feature>